<evidence type="ECO:0000256" key="1">
    <source>
        <dbReference type="SAM" id="Coils"/>
    </source>
</evidence>
<reference evidence="3 4" key="1">
    <citation type="submission" date="2020-04" db="EMBL/GenBank/DDBJ databases">
        <authorList>
            <person name="Hitch T.C.A."/>
            <person name="Wylensek D."/>
            <person name="Clavel T."/>
        </authorList>
    </citation>
    <scope>NUCLEOTIDE SEQUENCE [LARGE SCALE GENOMIC DNA]</scope>
    <source>
        <strain evidence="3 4">WB01_NA02</strain>
    </source>
</reference>
<dbReference type="InterPro" id="IPR058355">
    <property type="entry name" value="DUF8042"/>
</dbReference>
<dbReference type="AlphaFoldDB" id="A0A7X9SJV0"/>
<evidence type="ECO:0000259" key="2">
    <source>
        <dbReference type="Pfam" id="PF26154"/>
    </source>
</evidence>
<dbReference type="EMBL" id="JABAGD010000001">
    <property type="protein sequence ID" value="NMF03263.1"/>
    <property type="molecule type" value="Genomic_DNA"/>
</dbReference>
<feature type="domain" description="DUF8042" evidence="2">
    <location>
        <begin position="4"/>
        <end position="106"/>
    </location>
</feature>
<protein>
    <recommendedName>
        <fullName evidence="2">DUF8042 domain-containing protein</fullName>
    </recommendedName>
</protein>
<feature type="coiled-coil region" evidence="1">
    <location>
        <begin position="55"/>
        <end position="86"/>
    </location>
</feature>
<name>A0A7X9SJV0_CLOBE</name>
<evidence type="ECO:0000313" key="4">
    <source>
        <dbReference type="Proteomes" id="UP000587880"/>
    </source>
</evidence>
<dbReference type="Pfam" id="PF26154">
    <property type="entry name" value="DUF8042"/>
    <property type="match status" value="1"/>
</dbReference>
<keyword evidence="1" id="KW-0175">Coiled coil</keyword>
<gene>
    <name evidence="3" type="ORF">HF849_00645</name>
</gene>
<proteinExistence type="predicted"/>
<dbReference type="Proteomes" id="UP000587880">
    <property type="component" value="Unassembled WGS sequence"/>
</dbReference>
<sequence>MNNEVKEVLETAYEYMNKLNGGVLTAAKYFQNGNYRDALDLTIQITEGIEWTIKVINLNKNLYTEEERIQELNEKLKETLEAFENGDYVLIGDLFEYEISPIIENYIEKTKMILSNC</sequence>
<comment type="caution">
    <text evidence="3">The sequence shown here is derived from an EMBL/GenBank/DDBJ whole genome shotgun (WGS) entry which is preliminary data.</text>
</comment>
<evidence type="ECO:0000313" key="3">
    <source>
        <dbReference type="EMBL" id="NMF03263.1"/>
    </source>
</evidence>
<accession>A0A7X9SJV0</accession>
<organism evidence="3 4">
    <name type="scientific">Clostridium beijerinckii</name>
    <name type="common">Clostridium MP</name>
    <dbReference type="NCBI Taxonomy" id="1520"/>
    <lineage>
        <taxon>Bacteria</taxon>
        <taxon>Bacillati</taxon>
        <taxon>Bacillota</taxon>
        <taxon>Clostridia</taxon>
        <taxon>Eubacteriales</taxon>
        <taxon>Clostridiaceae</taxon>
        <taxon>Clostridium</taxon>
    </lineage>
</organism>
<dbReference type="RefSeq" id="WP_168980774.1">
    <property type="nucleotide sequence ID" value="NZ_JABAGD010000001.1"/>
</dbReference>